<name>G4CN38_9NEIS</name>
<comment type="caution">
    <text evidence="2">The sequence shown here is derived from an EMBL/GenBank/DDBJ whole genome shotgun (WGS) entry which is preliminary data.</text>
</comment>
<accession>G4CN38</accession>
<dbReference type="Proteomes" id="UP000005336">
    <property type="component" value="Unassembled WGS sequence"/>
</dbReference>
<dbReference type="AlphaFoldDB" id="G4CN38"/>
<organism evidence="2 3">
    <name type="scientific">Neisseria wadsworthii 9715</name>
    <dbReference type="NCBI Taxonomy" id="1030841"/>
    <lineage>
        <taxon>Bacteria</taxon>
        <taxon>Pseudomonadati</taxon>
        <taxon>Pseudomonadota</taxon>
        <taxon>Betaproteobacteria</taxon>
        <taxon>Neisseriales</taxon>
        <taxon>Neisseriaceae</taxon>
        <taxon>Neisseria</taxon>
    </lineage>
</organism>
<dbReference type="EMBL" id="AGAZ01000022">
    <property type="protein sequence ID" value="EGZ50648.1"/>
    <property type="molecule type" value="Genomic_DNA"/>
</dbReference>
<sequence>MTKISAAEFIKMHQKAGKVSKLEPFREDILLLKSKGYTQQQILDFLKMNGVTAGMTTLNWFIRSRKDNMEFAHAAQRTSAETAPAVIEKPAKHTPSTKPNEIGEPRKFNWGAVPSDEELFGSSEKKRPEDSPEPGQPRKFEWNPAAIDTEKLL</sequence>
<evidence type="ECO:0000256" key="1">
    <source>
        <dbReference type="SAM" id="MobiDB-lite"/>
    </source>
</evidence>
<gene>
    <name evidence="2" type="ORF">HMPREF9370_0497</name>
</gene>
<evidence type="ECO:0000313" key="3">
    <source>
        <dbReference type="Proteomes" id="UP000005336"/>
    </source>
</evidence>
<feature type="compositionally biased region" description="Basic and acidic residues" evidence="1">
    <location>
        <begin position="123"/>
        <end position="141"/>
    </location>
</feature>
<keyword evidence="3" id="KW-1185">Reference proteome</keyword>
<evidence type="ECO:0000313" key="2">
    <source>
        <dbReference type="EMBL" id="EGZ50648.1"/>
    </source>
</evidence>
<protein>
    <submittedName>
        <fullName evidence="2">Uncharacterized protein</fullName>
    </submittedName>
</protein>
<dbReference type="OrthoDB" id="8604825at2"/>
<proteinExistence type="predicted"/>
<dbReference type="HOGENOM" id="CLU_1823297_0_0_4"/>
<reference evidence="2 3" key="1">
    <citation type="submission" date="2011-06" db="EMBL/GenBank/DDBJ databases">
        <authorList>
            <person name="Muzny D."/>
            <person name="Qin X."/>
            <person name="Deng J."/>
            <person name="Jiang H."/>
            <person name="Liu Y."/>
            <person name="Qu J."/>
            <person name="Song X.-Z."/>
            <person name="Zhang L."/>
            <person name="Thornton R."/>
            <person name="Coyle M."/>
            <person name="Francisco L."/>
            <person name="Jackson L."/>
            <person name="Javaid M."/>
            <person name="Korchina V."/>
            <person name="Kovar C."/>
            <person name="Mata R."/>
            <person name="Mathew T."/>
            <person name="Ngo R."/>
            <person name="Nguyen L."/>
            <person name="Nguyen N."/>
            <person name="Okwuonu G."/>
            <person name="Ongeri F."/>
            <person name="Pham C."/>
            <person name="Simmons D."/>
            <person name="Wilczek-Boney K."/>
            <person name="Hale W."/>
            <person name="Jakkamsetti A."/>
            <person name="Pham P."/>
            <person name="Ruth R."/>
            <person name="San Lucas F."/>
            <person name="Warren J."/>
            <person name="Zhang J."/>
            <person name="Zhao Z."/>
            <person name="Zhou C."/>
            <person name="Zhu D."/>
            <person name="Lee S."/>
            <person name="Bess C."/>
            <person name="Blankenburg K."/>
            <person name="Forbes L."/>
            <person name="Fu Q."/>
            <person name="Gubbala S."/>
            <person name="Hirani K."/>
            <person name="Jayaseelan J.C."/>
            <person name="Lara F."/>
            <person name="Munidasa M."/>
            <person name="Palculict T."/>
            <person name="Patil S."/>
            <person name="Pu L.-L."/>
            <person name="Saada N."/>
            <person name="Tang L."/>
            <person name="Weissenberger G."/>
            <person name="Zhu Y."/>
            <person name="Hemphill L."/>
            <person name="Shang Y."/>
            <person name="Youmans B."/>
            <person name="Ayvaz T."/>
            <person name="Ross M."/>
            <person name="Santibanez J."/>
            <person name="Aqrawi P."/>
            <person name="Gross S."/>
            <person name="Joshi V."/>
            <person name="Fowler G."/>
            <person name="Nazareth L."/>
            <person name="Reid J."/>
            <person name="Worley K."/>
            <person name="Petrosino J."/>
            <person name="Highlander S."/>
            <person name="Gibbs R."/>
        </authorList>
    </citation>
    <scope>NUCLEOTIDE SEQUENCE [LARGE SCALE GENOMIC DNA]</scope>
    <source>
        <strain evidence="2 3">9715</strain>
    </source>
</reference>
<dbReference type="RefSeq" id="WP_009115643.1">
    <property type="nucleotide sequence ID" value="NZ_JH165159.1"/>
</dbReference>
<feature type="region of interest" description="Disordered" evidence="1">
    <location>
        <begin position="87"/>
        <end position="153"/>
    </location>
</feature>
<dbReference type="PATRIC" id="fig|1030841.3.peg.488"/>